<evidence type="ECO:0000256" key="1">
    <source>
        <dbReference type="SAM" id="MobiDB-lite"/>
    </source>
</evidence>
<reference evidence="2 3" key="1">
    <citation type="submission" date="2021-10" db="EMBL/GenBank/DDBJ databases">
        <title>Whole-genome sequencing analysis of Laribacter hongkongensis: virulence gene profiles, carbohydrate-active enzyme prediction, and antimicrobial resistance characterization.</title>
        <authorList>
            <person name="Yuan P."/>
            <person name="Zhan Y."/>
            <person name="Chen D."/>
        </authorList>
    </citation>
    <scope>NUCLEOTIDE SEQUENCE [LARGE SCALE GENOMIC DNA]</scope>
    <source>
        <strain evidence="2 3">W67</strain>
    </source>
</reference>
<dbReference type="RefSeq" id="WP_239893344.1">
    <property type="nucleotide sequence ID" value="NZ_JAJAXM010000001.1"/>
</dbReference>
<name>A0ABD4SPJ0_9NEIS</name>
<proteinExistence type="predicted"/>
<comment type="caution">
    <text evidence="2">The sequence shown here is derived from an EMBL/GenBank/DDBJ whole genome shotgun (WGS) entry which is preliminary data.</text>
</comment>
<organism evidence="2 3">
    <name type="scientific">Laribacter hongkongensis</name>
    <dbReference type="NCBI Taxonomy" id="168471"/>
    <lineage>
        <taxon>Bacteria</taxon>
        <taxon>Pseudomonadati</taxon>
        <taxon>Pseudomonadota</taxon>
        <taxon>Betaproteobacteria</taxon>
        <taxon>Neisseriales</taxon>
        <taxon>Aquaspirillaceae</taxon>
        <taxon>Laribacter</taxon>
    </lineage>
</organism>
<evidence type="ECO:0000313" key="3">
    <source>
        <dbReference type="Proteomes" id="UP001200247"/>
    </source>
</evidence>
<feature type="compositionally biased region" description="Polar residues" evidence="1">
    <location>
        <begin position="191"/>
        <end position="200"/>
    </location>
</feature>
<protein>
    <submittedName>
        <fullName evidence="2">Uncharacterized protein</fullName>
    </submittedName>
</protein>
<sequence>MGHPIWWEKTVEYYFVKKFVSDDELIAPLDGKHELAGDAMLAAGLKWVLIEFKKNFACLESEAVKFSDYQRAAKELSSQDNHHYLIYGRFGVTEASPKTKVFGIGACTYFSRSCLEDYQDLLASGTDIQTFARYLEALTKHKKQPPGDGSSGGMNMANYAQVLGINADGKVVTCSSQAEFGKALGMTLQKQLTHTPTRQMNGPERGGMSR</sequence>
<dbReference type="Proteomes" id="UP001200247">
    <property type="component" value="Unassembled WGS sequence"/>
</dbReference>
<dbReference type="EMBL" id="JAJAXM010000001">
    <property type="protein sequence ID" value="MCG9024466.1"/>
    <property type="molecule type" value="Genomic_DNA"/>
</dbReference>
<gene>
    <name evidence="2" type="ORF">LH440_00835</name>
</gene>
<evidence type="ECO:0000313" key="2">
    <source>
        <dbReference type="EMBL" id="MCG9024466.1"/>
    </source>
</evidence>
<dbReference type="AlphaFoldDB" id="A0ABD4SPJ0"/>
<feature type="region of interest" description="Disordered" evidence="1">
    <location>
        <begin position="191"/>
        <end position="210"/>
    </location>
</feature>
<accession>A0ABD4SPJ0</accession>